<dbReference type="PROSITE" id="PS50977">
    <property type="entry name" value="HTH_TETR_2"/>
    <property type="match status" value="1"/>
</dbReference>
<dbReference type="PROSITE" id="PS01081">
    <property type="entry name" value="HTH_TETR_1"/>
    <property type="match status" value="1"/>
</dbReference>
<dbReference type="Pfam" id="PF00440">
    <property type="entry name" value="TetR_N"/>
    <property type="match status" value="1"/>
</dbReference>
<keyword evidence="1" id="KW-0805">Transcription regulation</keyword>
<dbReference type="Gene3D" id="1.10.357.10">
    <property type="entry name" value="Tetracycline Repressor, domain 2"/>
    <property type="match status" value="1"/>
</dbReference>
<keyword evidence="8" id="KW-1185">Reference proteome</keyword>
<reference evidence="7 8" key="1">
    <citation type="journal article" date="2019" name="Int. J. Syst. Evol. Microbiol.">
        <title>The Global Catalogue of Microorganisms (GCM) 10K type strain sequencing project: providing services to taxonomists for standard genome sequencing and annotation.</title>
        <authorList>
            <consortium name="The Broad Institute Genomics Platform"/>
            <consortium name="The Broad Institute Genome Sequencing Center for Infectious Disease"/>
            <person name="Wu L."/>
            <person name="Ma J."/>
        </authorList>
    </citation>
    <scope>NUCLEOTIDE SEQUENCE [LARGE SCALE GENOMIC DNA]</scope>
    <source>
        <strain evidence="7 8">JCM 15592</strain>
    </source>
</reference>
<dbReference type="Gene3D" id="1.10.10.60">
    <property type="entry name" value="Homeodomain-like"/>
    <property type="match status" value="1"/>
</dbReference>
<evidence type="ECO:0000259" key="6">
    <source>
        <dbReference type="PROSITE" id="PS50977"/>
    </source>
</evidence>
<dbReference type="PANTHER" id="PTHR30055:SF238">
    <property type="entry name" value="MYCOFACTOCIN BIOSYNTHESIS TRANSCRIPTIONAL REGULATOR MFTR-RELATED"/>
    <property type="match status" value="1"/>
</dbReference>
<gene>
    <name evidence="7" type="ORF">GCM10009811_20390</name>
</gene>
<organism evidence="7 8">
    <name type="scientific">Nostocoides veronense</name>
    <dbReference type="NCBI Taxonomy" id="330836"/>
    <lineage>
        <taxon>Bacteria</taxon>
        <taxon>Bacillati</taxon>
        <taxon>Actinomycetota</taxon>
        <taxon>Actinomycetes</taxon>
        <taxon>Micrococcales</taxon>
        <taxon>Intrasporangiaceae</taxon>
        <taxon>Nostocoides</taxon>
    </lineage>
</organism>
<dbReference type="PANTHER" id="PTHR30055">
    <property type="entry name" value="HTH-TYPE TRANSCRIPTIONAL REGULATOR RUTR"/>
    <property type="match status" value="1"/>
</dbReference>
<dbReference type="EMBL" id="BAAAPO010000033">
    <property type="protein sequence ID" value="GAA1796019.1"/>
    <property type="molecule type" value="Genomic_DNA"/>
</dbReference>
<evidence type="ECO:0000256" key="3">
    <source>
        <dbReference type="ARBA" id="ARBA00023163"/>
    </source>
</evidence>
<feature type="region of interest" description="Disordered" evidence="5">
    <location>
        <begin position="1"/>
        <end position="20"/>
    </location>
</feature>
<sequence length="208" mass="22871">MVGMSVAVDTAVEPEEGLRERKKRETRLAIHRAALELAVEFGLDGLTVDAIAERAGVSARTFFNYFPAKDDAILGSYGADPEPLLALIAGRPVGESPREIVRFVAHRRVEALVADPELWAMRREMTLREPSLGLRFLGIYARADRALVEAILNRLRAERPLSVDDELGLAVEAYAALGAFRAAIRLHIDGGYADLPLPEVLDRAFARL</sequence>
<dbReference type="SUPFAM" id="SSF46689">
    <property type="entry name" value="Homeodomain-like"/>
    <property type="match status" value="1"/>
</dbReference>
<accession>A0ABN2LPL1</accession>
<evidence type="ECO:0000256" key="5">
    <source>
        <dbReference type="SAM" id="MobiDB-lite"/>
    </source>
</evidence>
<keyword evidence="2 4" id="KW-0238">DNA-binding</keyword>
<feature type="domain" description="HTH tetR-type" evidence="6">
    <location>
        <begin position="24"/>
        <end position="84"/>
    </location>
</feature>
<dbReference type="PRINTS" id="PR00455">
    <property type="entry name" value="HTHTETR"/>
</dbReference>
<evidence type="ECO:0000256" key="2">
    <source>
        <dbReference type="ARBA" id="ARBA00023125"/>
    </source>
</evidence>
<dbReference type="InterPro" id="IPR009057">
    <property type="entry name" value="Homeodomain-like_sf"/>
</dbReference>
<comment type="caution">
    <text evidence="7">The sequence shown here is derived from an EMBL/GenBank/DDBJ whole genome shotgun (WGS) entry which is preliminary data.</text>
</comment>
<dbReference type="Proteomes" id="UP001499938">
    <property type="component" value="Unassembled WGS sequence"/>
</dbReference>
<name>A0ABN2LPL1_9MICO</name>
<evidence type="ECO:0000313" key="8">
    <source>
        <dbReference type="Proteomes" id="UP001499938"/>
    </source>
</evidence>
<protein>
    <recommendedName>
        <fullName evidence="6">HTH tetR-type domain-containing protein</fullName>
    </recommendedName>
</protein>
<evidence type="ECO:0000256" key="4">
    <source>
        <dbReference type="PROSITE-ProRule" id="PRU00335"/>
    </source>
</evidence>
<keyword evidence="3" id="KW-0804">Transcription</keyword>
<dbReference type="InterPro" id="IPR050109">
    <property type="entry name" value="HTH-type_TetR-like_transc_reg"/>
</dbReference>
<evidence type="ECO:0000256" key="1">
    <source>
        <dbReference type="ARBA" id="ARBA00023015"/>
    </source>
</evidence>
<dbReference type="InterPro" id="IPR001647">
    <property type="entry name" value="HTH_TetR"/>
</dbReference>
<dbReference type="InterPro" id="IPR023772">
    <property type="entry name" value="DNA-bd_HTH_TetR-type_CS"/>
</dbReference>
<evidence type="ECO:0000313" key="7">
    <source>
        <dbReference type="EMBL" id="GAA1796019.1"/>
    </source>
</evidence>
<feature type="DNA-binding region" description="H-T-H motif" evidence="4">
    <location>
        <begin position="47"/>
        <end position="66"/>
    </location>
</feature>
<proteinExistence type="predicted"/>